<keyword evidence="1" id="KW-0175">Coiled coil</keyword>
<dbReference type="Proteomes" id="UP000235965">
    <property type="component" value="Unassembled WGS sequence"/>
</dbReference>
<comment type="caution">
    <text evidence="2">The sequence shown here is derived from an EMBL/GenBank/DDBJ whole genome shotgun (WGS) entry which is preliminary data.</text>
</comment>
<organism evidence="2 3">
    <name type="scientific">Cryptotermes secundus</name>
    <dbReference type="NCBI Taxonomy" id="105785"/>
    <lineage>
        <taxon>Eukaryota</taxon>
        <taxon>Metazoa</taxon>
        <taxon>Ecdysozoa</taxon>
        <taxon>Arthropoda</taxon>
        <taxon>Hexapoda</taxon>
        <taxon>Insecta</taxon>
        <taxon>Pterygota</taxon>
        <taxon>Neoptera</taxon>
        <taxon>Polyneoptera</taxon>
        <taxon>Dictyoptera</taxon>
        <taxon>Blattodea</taxon>
        <taxon>Blattoidea</taxon>
        <taxon>Termitoidae</taxon>
        <taxon>Kalotermitidae</taxon>
        <taxon>Cryptotermitinae</taxon>
        <taxon>Cryptotermes</taxon>
    </lineage>
</organism>
<dbReference type="InParanoid" id="A0A2J7R8X8"/>
<accession>A0A2J7R8X8</accession>
<dbReference type="EMBL" id="NEVH01006721">
    <property type="protein sequence ID" value="PNF37283.1"/>
    <property type="molecule type" value="Genomic_DNA"/>
</dbReference>
<gene>
    <name evidence="2" type="ORF">B7P43_G00427</name>
</gene>
<feature type="coiled-coil region" evidence="1">
    <location>
        <begin position="37"/>
        <end position="64"/>
    </location>
</feature>
<protein>
    <submittedName>
        <fullName evidence="2">Uncharacterized protein</fullName>
    </submittedName>
</protein>
<dbReference type="AlphaFoldDB" id="A0A2J7R8X8"/>
<reference evidence="2 3" key="1">
    <citation type="submission" date="2017-12" db="EMBL/GenBank/DDBJ databases">
        <title>Hemimetabolous genomes reveal molecular basis of termite eusociality.</title>
        <authorList>
            <person name="Harrison M.C."/>
            <person name="Jongepier E."/>
            <person name="Robertson H.M."/>
            <person name="Arning N."/>
            <person name="Bitard-Feildel T."/>
            <person name="Chao H."/>
            <person name="Childers C.P."/>
            <person name="Dinh H."/>
            <person name="Doddapaneni H."/>
            <person name="Dugan S."/>
            <person name="Gowin J."/>
            <person name="Greiner C."/>
            <person name="Han Y."/>
            <person name="Hu H."/>
            <person name="Hughes D.S.T."/>
            <person name="Huylmans A.-K."/>
            <person name="Kemena C."/>
            <person name="Kremer L.P.M."/>
            <person name="Lee S.L."/>
            <person name="Lopez-Ezquerra A."/>
            <person name="Mallet L."/>
            <person name="Monroy-Kuhn J.M."/>
            <person name="Moser A."/>
            <person name="Murali S.C."/>
            <person name="Muzny D.M."/>
            <person name="Otani S."/>
            <person name="Piulachs M.-D."/>
            <person name="Poelchau M."/>
            <person name="Qu J."/>
            <person name="Schaub F."/>
            <person name="Wada-Katsumata A."/>
            <person name="Worley K.C."/>
            <person name="Xie Q."/>
            <person name="Ylla G."/>
            <person name="Poulsen M."/>
            <person name="Gibbs R.A."/>
            <person name="Schal C."/>
            <person name="Richards S."/>
            <person name="Belles X."/>
            <person name="Korb J."/>
            <person name="Bornberg-Bauer E."/>
        </authorList>
    </citation>
    <scope>NUCLEOTIDE SEQUENCE [LARGE SCALE GENOMIC DNA]</scope>
    <source>
        <tissue evidence="2">Whole body</tissue>
    </source>
</reference>
<evidence type="ECO:0000313" key="2">
    <source>
        <dbReference type="EMBL" id="PNF37283.1"/>
    </source>
</evidence>
<name>A0A2J7R8X8_9NEOP</name>
<sequence>MATNQAGMQAMQQRVDANLKEIKDGTNANQAKADTILKEIKSSQEHLKEELTKMDSQLEKMKAINMVTDPGEMKSVVVHEEDPEEKVAMETSGALKK</sequence>
<keyword evidence="3" id="KW-1185">Reference proteome</keyword>
<evidence type="ECO:0000313" key="3">
    <source>
        <dbReference type="Proteomes" id="UP000235965"/>
    </source>
</evidence>
<proteinExistence type="predicted"/>
<evidence type="ECO:0000256" key="1">
    <source>
        <dbReference type="SAM" id="Coils"/>
    </source>
</evidence>